<dbReference type="AlphaFoldDB" id="A0A1M7Y464"/>
<dbReference type="InterPro" id="IPR001537">
    <property type="entry name" value="SpoU_MeTrfase"/>
</dbReference>
<dbReference type="GO" id="GO:0005829">
    <property type="term" value="C:cytosol"/>
    <property type="evidence" value="ECO:0007669"/>
    <property type="project" value="TreeGrafter"/>
</dbReference>
<evidence type="ECO:0000256" key="1">
    <source>
        <dbReference type="ARBA" id="ARBA00022603"/>
    </source>
</evidence>
<dbReference type="RefSeq" id="WP_073613038.1">
    <property type="nucleotide sequence ID" value="NZ_FRFE01000006.1"/>
</dbReference>
<proteinExistence type="predicted"/>
<dbReference type="InterPro" id="IPR029026">
    <property type="entry name" value="tRNA_m1G_MTases_N"/>
</dbReference>
<feature type="domain" description="tRNA/rRNA methyltransferase SpoU type" evidence="3">
    <location>
        <begin position="39"/>
        <end position="175"/>
    </location>
</feature>
<protein>
    <submittedName>
        <fullName evidence="4">tRNA (Guanosine-2'-O-)-methyltransferase</fullName>
    </submittedName>
</protein>
<keyword evidence="2 4" id="KW-0808">Transferase</keyword>
<dbReference type="OrthoDB" id="9795352at2"/>
<dbReference type="GO" id="GO:0008173">
    <property type="term" value="F:RNA methyltransferase activity"/>
    <property type="evidence" value="ECO:0007669"/>
    <property type="project" value="InterPro"/>
</dbReference>
<reference evidence="4 5" key="1">
    <citation type="submission" date="2016-12" db="EMBL/GenBank/DDBJ databases">
        <authorList>
            <person name="Song W.-J."/>
            <person name="Kurnit D.M."/>
        </authorList>
    </citation>
    <scope>NUCLEOTIDE SEQUENCE [LARGE SCALE GENOMIC DNA]</scope>
    <source>
        <strain evidence="4 5">DSM 18488</strain>
    </source>
</reference>
<name>A0A1M7Y464_9BACT</name>
<dbReference type="GO" id="GO:0032259">
    <property type="term" value="P:methylation"/>
    <property type="evidence" value="ECO:0007669"/>
    <property type="project" value="UniProtKB-KW"/>
</dbReference>
<dbReference type="PANTHER" id="PTHR46429:SF1">
    <property type="entry name" value="23S RRNA (GUANOSINE-2'-O-)-METHYLTRANSFERASE RLMB"/>
    <property type="match status" value="1"/>
</dbReference>
<evidence type="ECO:0000259" key="3">
    <source>
        <dbReference type="Pfam" id="PF00588"/>
    </source>
</evidence>
<dbReference type="SUPFAM" id="SSF75217">
    <property type="entry name" value="alpha/beta knot"/>
    <property type="match status" value="1"/>
</dbReference>
<accession>A0A1M7Y464</accession>
<dbReference type="GO" id="GO:0006396">
    <property type="term" value="P:RNA processing"/>
    <property type="evidence" value="ECO:0007669"/>
    <property type="project" value="InterPro"/>
</dbReference>
<keyword evidence="1 4" id="KW-0489">Methyltransferase</keyword>
<evidence type="ECO:0000313" key="5">
    <source>
        <dbReference type="Proteomes" id="UP000184603"/>
    </source>
</evidence>
<gene>
    <name evidence="4" type="ORF">SAMN02745220_01731</name>
</gene>
<evidence type="ECO:0000256" key="2">
    <source>
        <dbReference type="ARBA" id="ARBA00022679"/>
    </source>
</evidence>
<dbReference type="EMBL" id="FRFE01000006">
    <property type="protein sequence ID" value="SHO47013.1"/>
    <property type="molecule type" value="Genomic_DNA"/>
</dbReference>
<dbReference type="STRING" id="1121416.SAMN02745220_01731"/>
<dbReference type="InterPro" id="IPR004441">
    <property type="entry name" value="rRNA_MeTrfase_TrmH"/>
</dbReference>
<dbReference type="Pfam" id="PF00588">
    <property type="entry name" value="SpoU_methylase"/>
    <property type="match status" value="1"/>
</dbReference>
<dbReference type="GO" id="GO:0003723">
    <property type="term" value="F:RNA binding"/>
    <property type="evidence" value="ECO:0007669"/>
    <property type="project" value="InterPro"/>
</dbReference>
<organism evidence="4 5">
    <name type="scientific">Desulfopila aestuarii DSM 18488</name>
    <dbReference type="NCBI Taxonomy" id="1121416"/>
    <lineage>
        <taxon>Bacteria</taxon>
        <taxon>Pseudomonadati</taxon>
        <taxon>Thermodesulfobacteriota</taxon>
        <taxon>Desulfobulbia</taxon>
        <taxon>Desulfobulbales</taxon>
        <taxon>Desulfocapsaceae</taxon>
        <taxon>Desulfopila</taxon>
    </lineage>
</organism>
<sequence>MTKRAESKKRQEARRWAERQYIKHRRHNMVYAEPGEHDFVIVLDNLKPSFNIGKIFRSADAFGASAIHLIGTEYFEVKPAKGSFKWIPAHFHNSFNECYEMLDRDGYTFFVMEPTAGKNLYQTELPPKSAFIFGHEEYGISFVPAAFNGIKSVKIPQFGRVESLNVSIAASIAMYEYIRQNHRSTPRLDLTVNETT</sequence>
<evidence type="ECO:0000313" key="4">
    <source>
        <dbReference type="EMBL" id="SHO47013.1"/>
    </source>
</evidence>
<dbReference type="InterPro" id="IPR029028">
    <property type="entry name" value="Alpha/beta_knot_MTases"/>
</dbReference>
<dbReference type="Proteomes" id="UP000184603">
    <property type="component" value="Unassembled WGS sequence"/>
</dbReference>
<dbReference type="Gene3D" id="3.40.1280.10">
    <property type="match status" value="1"/>
</dbReference>
<keyword evidence="5" id="KW-1185">Reference proteome</keyword>
<dbReference type="PANTHER" id="PTHR46429">
    <property type="entry name" value="23S RRNA (GUANOSINE-2'-O-)-METHYLTRANSFERASE RLMB"/>
    <property type="match status" value="1"/>
</dbReference>